<proteinExistence type="predicted"/>
<reference evidence="2 3" key="1">
    <citation type="journal article" date="2018" name="Nat. Biotechnol.">
        <title>A standardized bacterial taxonomy based on genome phylogeny substantially revises the tree of life.</title>
        <authorList>
            <person name="Parks D.H."/>
            <person name="Chuvochina M."/>
            <person name="Waite D.W."/>
            <person name="Rinke C."/>
            <person name="Skarshewski A."/>
            <person name="Chaumeil P.A."/>
            <person name="Hugenholtz P."/>
        </authorList>
    </citation>
    <scope>NUCLEOTIDE SEQUENCE [LARGE SCALE GENOMIC DNA]</scope>
    <source>
        <strain evidence="2">UBA9015</strain>
    </source>
</reference>
<dbReference type="EMBL" id="DOYJ01000241">
    <property type="protein sequence ID" value="HCB76234.1"/>
    <property type="molecule type" value="Genomic_DNA"/>
</dbReference>
<comment type="caution">
    <text evidence="2">The sequence shown here is derived from an EMBL/GenBank/DDBJ whole genome shotgun (WGS) entry which is preliminary data.</text>
</comment>
<evidence type="ECO:0000313" key="2">
    <source>
        <dbReference type="EMBL" id="HCB76234.1"/>
    </source>
</evidence>
<gene>
    <name evidence="2" type="ORF">DEP91_08675</name>
</gene>
<feature type="region of interest" description="Disordered" evidence="1">
    <location>
        <begin position="1"/>
        <end position="20"/>
    </location>
</feature>
<evidence type="ECO:0000313" key="3">
    <source>
        <dbReference type="Proteomes" id="UP000262699"/>
    </source>
</evidence>
<organism evidence="2 3">
    <name type="scientific">Sphingomonas bacterium</name>
    <dbReference type="NCBI Taxonomy" id="1895847"/>
    <lineage>
        <taxon>Bacteria</taxon>
        <taxon>Pseudomonadati</taxon>
        <taxon>Pseudomonadota</taxon>
        <taxon>Alphaproteobacteria</taxon>
        <taxon>Sphingomonadales</taxon>
        <taxon>Sphingomonadaceae</taxon>
        <taxon>Sphingomonas</taxon>
    </lineage>
</organism>
<evidence type="ECO:0000256" key="1">
    <source>
        <dbReference type="SAM" id="MobiDB-lite"/>
    </source>
</evidence>
<protein>
    <submittedName>
        <fullName evidence="2">Uncharacterized protein</fullName>
    </submittedName>
</protein>
<sequence>MTIDRIHTGPLAPIDPAGREGRSLATVGEASVRSVALAVVGRIVDELGIGVGGRRSSAADPYRLREVADMATRAFPGSAPAAEGELMRAIESLAGAIAAHMAARVDGSTLERVDDALDGQSTMREGVEGVAEFLDGVTQRLEAGG</sequence>
<name>A0A3D0WE15_9SPHN</name>
<dbReference type="AlphaFoldDB" id="A0A3D0WE15"/>
<dbReference type="Proteomes" id="UP000262699">
    <property type="component" value="Unassembled WGS sequence"/>
</dbReference>
<accession>A0A3D0WE15</accession>